<dbReference type="EMBL" id="MDEI01000009">
    <property type="protein sequence ID" value="PPU67969.1"/>
    <property type="molecule type" value="Genomic_DNA"/>
</dbReference>
<proteinExistence type="predicted"/>
<evidence type="ECO:0000256" key="1">
    <source>
        <dbReference type="SAM" id="MobiDB-lite"/>
    </source>
</evidence>
<organism evidence="2 3">
    <name type="scientific">Xanthomonas pisi</name>
    <dbReference type="NCBI Taxonomy" id="56457"/>
    <lineage>
        <taxon>Bacteria</taxon>
        <taxon>Pseudomonadati</taxon>
        <taxon>Pseudomonadota</taxon>
        <taxon>Gammaproteobacteria</taxon>
        <taxon>Lysobacterales</taxon>
        <taxon>Lysobacteraceae</taxon>
        <taxon>Xanthomonas</taxon>
    </lineage>
</organism>
<dbReference type="AlphaFoldDB" id="A0A2S7D2L1"/>
<dbReference type="Proteomes" id="UP000238191">
    <property type="component" value="Unassembled WGS sequence"/>
</dbReference>
<accession>A0A2S7D2L1</accession>
<feature type="region of interest" description="Disordered" evidence="1">
    <location>
        <begin position="1"/>
        <end position="63"/>
    </location>
</feature>
<evidence type="ECO:0000313" key="2">
    <source>
        <dbReference type="EMBL" id="PPU67969.1"/>
    </source>
</evidence>
<name>A0A2S7D2L1_9XANT</name>
<gene>
    <name evidence="2" type="ORF">XpiCFBP4643_12095</name>
</gene>
<protein>
    <submittedName>
        <fullName evidence="2">Uncharacterized protein</fullName>
    </submittedName>
</protein>
<keyword evidence="3" id="KW-1185">Reference proteome</keyword>
<evidence type="ECO:0000313" key="3">
    <source>
        <dbReference type="Proteomes" id="UP000238191"/>
    </source>
</evidence>
<comment type="caution">
    <text evidence="2">The sequence shown here is derived from an EMBL/GenBank/DDBJ whole genome shotgun (WGS) entry which is preliminary data.</text>
</comment>
<sequence>MHMGSEAKKPWGPGSDQSKPFTPQERRNEDAHGKAHDMPDEDRDVNQADPERDYERPDGSEKR</sequence>
<dbReference type="OrthoDB" id="6045554at2"/>
<reference evidence="3" key="1">
    <citation type="submission" date="2016-08" db="EMBL/GenBank/DDBJ databases">
        <authorList>
            <person name="Merda D."/>
            <person name="Briand M."/>
            <person name="Taghouti G."/>
            <person name="Carrere S."/>
            <person name="Gouzy J."/>
            <person name="Portier P."/>
            <person name="Jacques M.-A."/>
            <person name="Fischer-Le Saux M."/>
        </authorList>
    </citation>
    <scope>NUCLEOTIDE SEQUENCE [LARGE SCALE GENOMIC DNA]</scope>
    <source>
        <strain evidence="3">CFBP4643</strain>
    </source>
</reference>
<feature type="compositionally biased region" description="Basic and acidic residues" evidence="1">
    <location>
        <begin position="24"/>
        <end position="63"/>
    </location>
</feature>